<evidence type="ECO:0000313" key="2">
    <source>
        <dbReference type="Proteomes" id="UP001169027"/>
    </source>
</evidence>
<dbReference type="EMBL" id="JAUKVY010000034">
    <property type="protein sequence ID" value="MDO1536994.1"/>
    <property type="molecule type" value="Genomic_DNA"/>
</dbReference>
<organism evidence="1 2">
    <name type="scientific">Variovorax ginsengisoli</name>
    <dbReference type="NCBI Taxonomy" id="363844"/>
    <lineage>
        <taxon>Bacteria</taxon>
        <taxon>Pseudomonadati</taxon>
        <taxon>Pseudomonadota</taxon>
        <taxon>Betaproteobacteria</taxon>
        <taxon>Burkholderiales</taxon>
        <taxon>Comamonadaceae</taxon>
        <taxon>Variovorax</taxon>
    </lineage>
</organism>
<proteinExistence type="predicted"/>
<name>A0ABT8SDJ7_9BURK</name>
<gene>
    <name evidence="1" type="ORF">Q2T77_32485</name>
</gene>
<accession>A0ABT8SDJ7</accession>
<comment type="caution">
    <text evidence="1">The sequence shown here is derived from an EMBL/GenBank/DDBJ whole genome shotgun (WGS) entry which is preliminary data.</text>
</comment>
<sequence>MNDATKRAIVRNQELAAAFGAVLPPAPLTARPRLVGTVDATRDRREATPRSLDEAFGPGARNTVVVPMDADEFTEADALVIRWSLRCAMALVLILTCEWLFL</sequence>
<dbReference type="RefSeq" id="WP_301815223.1">
    <property type="nucleotide sequence ID" value="NZ_JAUJZH010000034.1"/>
</dbReference>
<keyword evidence="2" id="KW-1185">Reference proteome</keyword>
<dbReference type="Proteomes" id="UP001169027">
    <property type="component" value="Unassembled WGS sequence"/>
</dbReference>
<evidence type="ECO:0000313" key="1">
    <source>
        <dbReference type="EMBL" id="MDO1536994.1"/>
    </source>
</evidence>
<protein>
    <submittedName>
        <fullName evidence="1">Uncharacterized protein</fullName>
    </submittedName>
</protein>
<reference evidence="1" key="1">
    <citation type="submission" date="2023-06" db="EMBL/GenBank/DDBJ databases">
        <authorList>
            <person name="Jiang Y."/>
            <person name="Liu Q."/>
        </authorList>
    </citation>
    <scope>NUCLEOTIDE SEQUENCE</scope>
    <source>
        <strain evidence="1">CGMCC 1.12090</strain>
    </source>
</reference>